<evidence type="ECO:0000313" key="1">
    <source>
        <dbReference type="EMBL" id="KAA6391497.1"/>
    </source>
</evidence>
<dbReference type="Proteomes" id="UP000324800">
    <property type="component" value="Unassembled WGS sequence"/>
</dbReference>
<name>A0A5J4W9E8_9EUKA</name>
<organism evidence="1 2">
    <name type="scientific">Streblomastix strix</name>
    <dbReference type="NCBI Taxonomy" id="222440"/>
    <lineage>
        <taxon>Eukaryota</taxon>
        <taxon>Metamonada</taxon>
        <taxon>Preaxostyla</taxon>
        <taxon>Oxymonadida</taxon>
        <taxon>Streblomastigidae</taxon>
        <taxon>Streblomastix</taxon>
    </lineage>
</organism>
<gene>
    <name evidence="1" type="ORF">EZS28_012975</name>
</gene>
<dbReference type="AlphaFoldDB" id="A0A5J4W9E8"/>
<protein>
    <submittedName>
        <fullName evidence="1">Uncharacterized protein</fullName>
    </submittedName>
</protein>
<dbReference type="EMBL" id="SNRW01002861">
    <property type="protein sequence ID" value="KAA6391497.1"/>
    <property type="molecule type" value="Genomic_DNA"/>
</dbReference>
<evidence type="ECO:0000313" key="2">
    <source>
        <dbReference type="Proteomes" id="UP000324800"/>
    </source>
</evidence>
<comment type="caution">
    <text evidence="1">The sequence shown here is derived from an EMBL/GenBank/DDBJ whole genome shotgun (WGS) entry which is preliminary data.</text>
</comment>
<reference evidence="1 2" key="1">
    <citation type="submission" date="2019-03" db="EMBL/GenBank/DDBJ databases">
        <title>Single cell metagenomics reveals metabolic interactions within the superorganism composed of flagellate Streblomastix strix and complex community of Bacteroidetes bacteria on its surface.</title>
        <authorList>
            <person name="Treitli S.C."/>
            <person name="Kolisko M."/>
            <person name="Husnik F."/>
            <person name="Keeling P."/>
            <person name="Hampl V."/>
        </authorList>
    </citation>
    <scope>NUCLEOTIDE SEQUENCE [LARGE SCALE GENOMIC DNA]</scope>
    <source>
        <strain evidence="1">ST1C</strain>
    </source>
</reference>
<sequence>MEVRDRVARYASMLKYSLTDGALTRIVNALRGAVEIDATLRSLFKEIGQKKSGRYVEESHVIDAISTIMQREQVTMQVEDENFVEILCAFDFP</sequence>
<proteinExistence type="predicted"/>
<accession>A0A5J4W9E8</accession>